<proteinExistence type="predicted"/>
<name>A0A0A8Y5K2_ARUDO</name>
<accession>A0A0A8Y5K2</accession>
<dbReference type="AlphaFoldDB" id="A0A0A8Y5K2"/>
<organism evidence="1">
    <name type="scientific">Arundo donax</name>
    <name type="common">Giant reed</name>
    <name type="synonym">Donax arundinaceus</name>
    <dbReference type="NCBI Taxonomy" id="35708"/>
    <lineage>
        <taxon>Eukaryota</taxon>
        <taxon>Viridiplantae</taxon>
        <taxon>Streptophyta</taxon>
        <taxon>Embryophyta</taxon>
        <taxon>Tracheophyta</taxon>
        <taxon>Spermatophyta</taxon>
        <taxon>Magnoliopsida</taxon>
        <taxon>Liliopsida</taxon>
        <taxon>Poales</taxon>
        <taxon>Poaceae</taxon>
        <taxon>PACMAD clade</taxon>
        <taxon>Arundinoideae</taxon>
        <taxon>Arundineae</taxon>
        <taxon>Arundo</taxon>
    </lineage>
</organism>
<protein>
    <submittedName>
        <fullName evidence="1">Uncharacterized protein</fullName>
    </submittedName>
</protein>
<evidence type="ECO:0000313" key="1">
    <source>
        <dbReference type="EMBL" id="JAD21271.1"/>
    </source>
</evidence>
<reference evidence="1" key="2">
    <citation type="journal article" date="2015" name="Data Brief">
        <title>Shoot transcriptome of the giant reed, Arundo donax.</title>
        <authorList>
            <person name="Barrero R.A."/>
            <person name="Guerrero F.D."/>
            <person name="Moolhuijzen P."/>
            <person name="Goolsby J.A."/>
            <person name="Tidwell J."/>
            <person name="Bellgard S.E."/>
            <person name="Bellgard M.I."/>
        </authorList>
    </citation>
    <scope>NUCLEOTIDE SEQUENCE</scope>
    <source>
        <tissue evidence="1">Shoot tissue taken approximately 20 cm above the soil surface</tissue>
    </source>
</reference>
<sequence length="155" mass="18016">MIPWHYNKVHRRKVGYTKNNIGLSLGVIQRSHIFERSVASLSQHKGCKLLIFPCLFYIEASSTSWIPPSWIPDSYLCKSVSEGHSHTKAYLLPVNCNPISPHMNSFQTCDQLDWPSHLKEHQLSSHKQKELKLHRLGRRLLHQYLARNQPFPAHD</sequence>
<dbReference type="EMBL" id="GBRH01276624">
    <property type="protein sequence ID" value="JAD21271.1"/>
    <property type="molecule type" value="Transcribed_RNA"/>
</dbReference>
<reference evidence="1" key="1">
    <citation type="submission" date="2014-09" db="EMBL/GenBank/DDBJ databases">
        <authorList>
            <person name="Magalhaes I.L.F."/>
            <person name="Oliveira U."/>
            <person name="Santos F.R."/>
            <person name="Vidigal T.H.D.A."/>
            <person name="Brescovit A.D."/>
            <person name="Santos A.J."/>
        </authorList>
    </citation>
    <scope>NUCLEOTIDE SEQUENCE</scope>
    <source>
        <tissue evidence="1">Shoot tissue taken approximately 20 cm above the soil surface</tissue>
    </source>
</reference>